<organism evidence="1 2">
    <name type="scientific">Colletotrichum orchidophilum</name>
    <dbReference type="NCBI Taxonomy" id="1209926"/>
    <lineage>
        <taxon>Eukaryota</taxon>
        <taxon>Fungi</taxon>
        <taxon>Dikarya</taxon>
        <taxon>Ascomycota</taxon>
        <taxon>Pezizomycotina</taxon>
        <taxon>Sordariomycetes</taxon>
        <taxon>Hypocreomycetidae</taxon>
        <taxon>Glomerellales</taxon>
        <taxon>Glomerellaceae</taxon>
        <taxon>Colletotrichum</taxon>
    </lineage>
</organism>
<evidence type="ECO:0000313" key="1">
    <source>
        <dbReference type="EMBL" id="OHF01822.1"/>
    </source>
</evidence>
<evidence type="ECO:0000313" key="2">
    <source>
        <dbReference type="Proteomes" id="UP000176998"/>
    </source>
</evidence>
<name>A0A1G4BK55_9PEZI</name>
<gene>
    <name evidence="1" type="ORF">CORC01_03013</name>
</gene>
<dbReference type="RefSeq" id="XP_022478964.1">
    <property type="nucleotide sequence ID" value="XM_022614663.1"/>
</dbReference>
<dbReference type="EMBL" id="MJBS01000017">
    <property type="protein sequence ID" value="OHF01822.1"/>
    <property type="molecule type" value="Genomic_DNA"/>
</dbReference>
<dbReference type="OrthoDB" id="5185882at2759"/>
<sequence>MPSSSGDVFGGRGDGQDEMPTREFTRFIVGFLRYTYVICLTLREGKGPMPFWMHSFCLAHDLNFTYIIGKAATQCGEHQYLRGTSTALLT</sequence>
<dbReference type="Proteomes" id="UP000176998">
    <property type="component" value="Unassembled WGS sequence"/>
</dbReference>
<proteinExistence type="predicted"/>
<dbReference type="GeneID" id="34556173"/>
<dbReference type="AlphaFoldDB" id="A0A1G4BK55"/>
<comment type="caution">
    <text evidence="1">The sequence shown here is derived from an EMBL/GenBank/DDBJ whole genome shotgun (WGS) entry which is preliminary data.</text>
</comment>
<protein>
    <submittedName>
        <fullName evidence="1">Uncharacterized protein</fullName>
    </submittedName>
</protein>
<reference evidence="1 2" key="1">
    <citation type="submission" date="2016-09" db="EMBL/GenBank/DDBJ databases">
        <authorList>
            <person name="Capua I."/>
            <person name="De Benedictis P."/>
            <person name="Joannis T."/>
            <person name="Lombin L.H."/>
            <person name="Cattoli G."/>
        </authorList>
    </citation>
    <scope>NUCLEOTIDE SEQUENCE [LARGE SCALE GENOMIC DNA]</scope>
    <source>
        <strain evidence="1 2">IMI 309357</strain>
    </source>
</reference>
<keyword evidence="2" id="KW-1185">Reference proteome</keyword>
<accession>A0A1G4BK55</accession>